<dbReference type="RefSeq" id="WP_130650700.1">
    <property type="nucleotide sequence ID" value="NZ_BMHA01000022.1"/>
</dbReference>
<dbReference type="EMBL" id="BMHA01000022">
    <property type="protein sequence ID" value="GGI09855.1"/>
    <property type="molecule type" value="Genomic_DNA"/>
</dbReference>
<evidence type="ECO:0000313" key="2">
    <source>
        <dbReference type="EMBL" id="GGI09855.1"/>
    </source>
</evidence>
<gene>
    <name evidence="2" type="ORF">GCM10011354_36140</name>
</gene>
<feature type="region of interest" description="Disordered" evidence="1">
    <location>
        <begin position="1"/>
        <end position="21"/>
    </location>
</feature>
<reference evidence="2" key="2">
    <citation type="submission" date="2020-09" db="EMBL/GenBank/DDBJ databases">
        <authorList>
            <person name="Sun Q."/>
            <person name="Zhou Y."/>
        </authorList>
    </citation>
    <scope>NUCLEOTIDE SEQUENCE</scope>
    <source>
        <strain evidence="2">CGMCC 1.14988</strain>
    </source>
</reference>
<sequence>MFGHEVSVPSTRNRLSVESTAVTTPQVATGHGAVTLWRYVRIGGVRAATRSAADARGALEQTGWEVLETEVPLREAITQSAGDDVAHPAFADVAAEIGLTAIPTSARS</sequence>
<evidence type="ECO:0000256" key="1">
    <source>
        <dbReference type="SAM" id="MobiDB-lite"/>
    </source>
</evidence>
<dbReference type="Proteomes" id="UP000650511">
    <property type="component" value="Unassembled WGS sequence"/>
</dbReference>
<protein>
    <submittedName>
        <fullName evidence="2">Uncharacterized protein</fullName>
    </submittedName>
</protein>
<comment type="caution">
    <text evidence="2">The sequence shown here is derived from an EMBL/GenBank/DDBJ whole genome shotgun (WGS) entry which is preliminary data.</text>
</comment>
<reference evidence="2" key="1">
    <citation type="journal article" date="2014" name="Int. J. Syst. Evol. Microbiol.">
        <title>Complete genome sequence of Corynebacterium casei LMG S-19264T (=DSM 44701T), isolated from a smear-ripened cheese.</title>
        <authorList>
            <consortium name="US DOE Joint Genome Institute (JGI-PGF)"/>
            <person name="Walter F."/>
            <person name="Albersmeier A."/>
            <person name="Kalinowski J."/>
            <person name="Ruckert C."/>
        </authorList>
    </citation>
    <scope>NUCLEOTIDE SEQUENCE</scope>
    <source>
        <strain evidence="2">CGMCC 1.14988</strain>
    </source>
</reference>
<organism evidence="2 3">
    <name type="scientific">Egicoccus halophilus</name>
    <dbReference type="NCBI Taxonomy" id="1670830"/>
    <lineage>
        <taxon>Bacteria</taxon>
        <taxon>Bacillati</taxon>
        <taxon>Actinomycetota</taxon>
        <taxon>Nitriliruptoria</taxon>
        <taxon>Egicoccales</taxon>
        <taxon>Egicoccaceae</taxon>
        <taxon>Egicoccus</taxon>
    </lineage>
</organism>
<feature type="compositionally biased region" description="Polar residues" evidence="1">
    <location>
        <begin position="8"/>
        <end position="21"/>
    </location>
</feature>
<accession>A0A8J3AIJ1</accession>
<evidence type="ECO:0000313" key="3">
    <source>
        <dbReference type="Proteomes" id="UP000650511"/>
    </source>
</evidence>
<name>A0A8J3AIJ1_9ACTN</name>
<proteinExistence type="predicted"/>
<dbReference type="AlphaFoldDB" id="A0A8J3AIJ1"/>
<keyword evidence="3" id="KW-1185">Reference proteome</keyword>